<dbReference type="InterPro" id="IPR051885">
    <property type="entry name" value="CC_CF"/>
</dbReference>
<sequence length="561" mass="64275">MSGEEVSKNEDVSQDVEENKEEELPEEIKPEEIKSEEVKPEEIKPEIANESGNEAPTEETKDASDGGDETNAELTTEGDLHETIVSEKVSQDDTSPAIEGENIKPEADTEAEAEGSAKESDAAEVKEEPAAEKTDDESSLTLSYTSAVPETDADSKNESIKYDITEDETPLDLHPLDELTDQQVIDIVAETELENKHLELENMLFENFLQENDPTLLEGFDDLLNYFRKKSSTTAIDVQETAPFDKQKLRLDSYTSITSIAEGKGPKINLSQKTDMVMRAMEENQSNLETFLKKSHATKRNLKSEIDEFAIREAEIKEAIDIFEHNVVIQGVDKLTQRIPAEKFVRYMEEWLKSAQLQIEKLRLRLATLKVQYKKVSQQLIQRQELGENVHAVDFDQLQIENKHFLEKIEQKNVHLIELKKMNGGANLILSIHKKYLQKQQEDCNKLKAEIEEKNQLVERTEAEYDATELELDQVRRKYDQCKNLKKTYTVPEVYDYVKLKAKMFELSKNLKIWHRRKKIQDIALTACVREMKRLTGTEEIDPSWFDDSPSISVSSNDILL</sequence>
<evidence type="ECO:0000256" key="1">
    <source>
        <dbReference type="ARBA" id="ARBA00004138"/>
    </source>
</evidence>
<feature type="compositionally biased region" description="Basic and acidic residues" evidence="8">
    <location>
        <begin position="115"/>
        <end position="133"/>
    </location>
</feature>
<name>A0A834M4Y2_RHYFE</name>
<evidence type="ECO:0000256" key="8">
    <source>
        <dbReference type="SAM" id="MobiDB-lite"/>
    </source>
</evidence>
<comment type="similarity">
    <text evidence="5">Belongs to the CFAP263 family.</text>
</comment>
<evidence type="ECO:0000256" key="7">
    <source>
        <dbReference type="SAM" id="Coils"/>
    </source>
</evidence>
<keyword evidence="11" id="KW-1185">Reference proteome</keyword>
<dbReference type="InterPro" id="IPR025254">
    <property type="entry name" value="CCDC113/CCDC96_CC"/>
</dbReference>
<feature type="compositionally biased region" description="Basic and acidic residues" evidence="8">
    <location>
        <begin position="78"/>
        <end position="91"/>
    </location>
</feature>
<feature type="compositionally biased region" description="Basic and acidic residues" evidence="8">
    <location>
        <begin position="1"/>
        <end position="11"/>
    </location>
</feature>
<evidence type="ECO:0000313" key="10">
    <source>
        <dbReference type="EMBL" id="KAF7265289.1"/>
    </source>
</evidence>
<feature type="coiled-coil region" evidence="7">
    <location>
        <begin position="352"/>
        <end position="379"/>
    </location>
</feature>
<dbReference type="PANTHER" id="PTHR15654">
    <property type="entry name" value="COILED-COIL DOMAIN-CONTAINING PROTEIN 113-RELATED"/>
    <property type="match status" value="1"/>
</dbReference>
<keyword evidence="4" id="KW-0966">Cell projection</keyword>
<feature type="compositionally biased region" description="Basic and acidic residues" evidence="8">
    <location>
        <begin position="26"/>
        <end position="47"/>
    </location>
</feature>
<feature type="domain" description="CCDC113/CCDC96 coiled-coil" evidence="9">
    <location>
        <begin position="354"/>
        <end position="520"/>
    </location>
</feature>
<proteinExistence type="inferred from homology"/>
<dbReference type="GO" id="GO:0036064">
    <property type="term" value="C:ciliary basal body"/>
    <property type="evidence" value="ECO:0007669"/>
    <property type="project" value="TreeGrafter"/>
</dbReference>
<protein>
    <recommendedName>
        <fullName evidence="6">Cilia- and flagella-associated protein 263</fullName>
    </recommendedName>
</protein>
<comment type="subcellular location">
    <subcellularLocation>
        <location evidence="1">Cell projection</location>
        <location evidence="1">Cilium</location>
    </subcellularLocation>
</comment>
<feature type="compositionally biased region" description="Polar residues" evidence="8">
    <location>
        <begin position="139"/>
        <end position="148"/>
    </location>
</feature>
<organism evidence="10 11">
    <name type="scientific">Rhynchophorus ferrugineus</name>
    <name type="common">Red palm weevil</name>
    <name type="synonym">Curculio ferrugineus</name>
    <dbReference type="NCBI Taxonomy" id="354439"/>
    <lineage>
        <taxon>Eukaryota</taxon>
        <taxon>Metazoa</taxon>
        <taxon>Ecdysozoa</taxon>
        <taxon>Arthropoda</taxon>
        <taxon>Hexapoda</taxon>
        <taxon>Insecta</taxon>
        <taxon>Pterygota</taxon>
        <taxon>Neoptera</taxon>
        <taxon>Endopterygota</taxon>
        <taxon>Coleoptera</taxon>
        <taxon>Polyphaga</taxon>
        <taxon>Cucujiformia</taxon>
        <taxon>Curculionidae</taxon>
        <taxon>Dryophthorinae</taxon>
        <taxon>Rhynchophorus</taxon>
    </lineage>
</organism>
<dbReference type="GO" id="GO:0060271">
    <property type="term" value="P:cilium assembly"/>
    <property type="evidence" value="ECO:0007669"/>
    <property type="project" value="TreeGrafter"/>
</dbReference>
<comment type="caution">
    <text evidence="10">The sequence shown here is derived from an EMBL/GenBank/DDBJ whole genome shotgun (WGS) entry which is preliminary data.</text>
</comment>
<accession>A0A834M4Y2</accession>
<dbReference type="Proteomes" id="UP000625711">
    <property type="component" value="Unassembled WGS sequence"/>
</dbReference>
<dbReference type="EMBL" id="JAACXV010014634">
    <property type="protein sequence ID" value="KAF7265289.1"/>
    <property type="molecule type" value="Genomic_DNA"/>
</dbReference>
<dbReference type="OrthoDB" id="10259713at2759"/>
<evidence type="ECO:0000259" key="9">
    <source>
        <dbReference type="Pfam" id="PF13870"/>
    </source>
</evidence>
<dbReference type="AlphaFoldDB" id="A0A834M4Y2"/>
<evidence type="ECO:0000256" key="3">
    <source>
        <dbReference type="ARBA" id="ARBA00023054"/>
    </source>
</evidence>
<dbReference type="Pfam" id="PF13870">
    <property type="entry name" value="CCDC113_CCDC96_CC"/>
    <property type="match status" value="1"/>
</dbReference>
<dbReference type="PANTHER" id="PTHR15654:SF2">
    <property type="entry name" value="COILED-COIL DOMAIN-CONTAINING PROTEIN 113"/>
    <property type="match status" value="1"/>
</dbReference>
<evidence type="ECO:0000256" key="2">
    <source>
        <dbReference type="ARBA" id="ARBA00022794"/>
    </source>
</evidence>
<feature type="compositionally biased region" description="Acidic residues" evidence="8">
    <location>
        <begin position="12"/>
        <end position="25"/>
    </location>
</feature>
<evidence type="ECO:0000256" key="6">
    <source>
        <dbReference type="ARBA" id="ARBA00044798"/>
    </source>
</evidence>
<dbReference type="GO" id="GO:0005930">
    <property type="term" value="C:axoneme"/>
    <property type="evidence" value="ECO:0007669"/>
    <property type="project" value="TreeGrafter"/>
</dbReference>
<feature type="coiled-coil region" evidence="7">
    <location>
        <begin position="437"/>
        <end position="485"/>
    </location>
</feature>
<gene>
    <name evidence="10" type="ORF">GWI33_021281</name>
</gene>
<evidence type="ECO:0000256" key="5">
    <source>
        <dbReference type="ARBA" id="ARBA00044506"/>
    </source>
</evidence>
<keyword evidence="2" id="KW-0970">Cilium biogenesis/degradation</keyword>
<reference evidence="10" key="1">
    <citation type="submission" date="2020-08" db="EMBL/GenBank/DDBJ databases">
        <title>Genome sequencing and assembly of the red palm weevil Rhynchophorus ferrugineus.</title>
        <authorList>
            <person name="Dias G.B."/>
            <person name="Bergman C.M."/>
            <person name="Manee M."/>
        </authorList>
    </citation>
    <scope>NUCLEOTIDE SEQUENCE</scope>
    <source>
        <strain evidence="10">AA-2017</strain>
        <tissue evidence="10">Whole larva</tissue>
    </source>
</reference>
<feature type="region of interest" description="Disordered" evidence="8">
    <location>
        <begin position="1"/>
        <end position="155"/>
    </location>
</feature>
<evidence type="ECO:0000313" key="11">
    <source>
        <dbReference type="Proteomes" id="UP000625711"/>
    </source>
</evidence>
<keyword evidence="3 7" id="KW-0175">Coiled coil</keyword>
<evidence type="ECO:0000256" key="4">
    <source>
        <dbReference type="ARBA" id="ARBA00023273"/>
    </source>
</evidence>